<organism evidence="2 3">
    <name type="scientific">Cotesia congregata</name>
    <name type="common">Parasitoid wasp</name>
    <name type="synonym">Apanteles congregatus</name>
    <dbReference type="NCBI Taxonomy" id="51543"/>
    <lineage>
        <taxon>Eukaryota</taxon>
        <taxon>Metazoa</taxon>
        <taxon>Ecdysozoa</taxon>
        <taxon>Arthropoda</taxon>
        <taxon>Hexapoda</taxon>
        <taxon>Insecta</taxon>
        <taxon>Pterygota</taxon>
        <taxon>Neoptera</taxon>
        <taxon>Endopterygota</taxon>
        <taxon>Hymenoptera</taxon>
        <taxon>Apocrita</taxon>
        <taxon>Ichneumonoidea</taxon>
        <taxon>Braconidae</taxon>
        <taxon>Microgastrinae</taxon>
        <taxon>Cotesia</taxon>
    </lineage>
</organism>
<gene>
    <name evidence="2" type="ORF">HICCMSTLAB_LOCUS3665</name>
</gene>
<feature type="compositionally biased region" description="Basic residues" evidence="1">
    <location>
        <begin position="1299"/>
        <end position="1309"/>
    </location>
</feature>
<reference evidence="2" key="1">
    <citation type="submission" date="2021-04" db="EMBL/GenBank/DDBJ databases">
        <authorList>
            <person name="Chebbi M.A.C M."/>
        </authorList>
    </citation>
    <scope>NUCLEOTIDE SEQUENCE</scope>
</reference>
<dbReference type="OrthoDB" id="7673806at2759"/>
<feature type="region of interest" description="Disordered" evidence="1">
    <location>
        <begin position="1287"/>
        <end position="1337"/>
    </location>
</feature>
<protein>
    <submittedName>
        <fullName evidence="2">Uncharacterized protein</fullName>
    </submittedName>
</protein>
<feature type="compositionally biased region" description="Low complexity" evidence="1">
    <location>
        <begin position="1135"/>
        <end position="1149"/>
    </location>
</feature>
<proteinExistence type="predicted"/>
<name>A0A8J2H888_COTCN</name>
<dbReference type="Proteomes" id="UP000786811">
    <property type="component" value="Unassembled WGS sequence"/>
</dbReference>
<keyword evidence="3" id="KW-1185">Reference proteome</keyword>
<feature type="region of interest" description="Disordered" evidence="1">
    <location>
        <begin position="1133"/>
        <end position="1152"/>
    </location>
</feature>
<evidence type="ECO:0000313" key="3">
    <source>
        <dbReference type="Proteomes" id="UP000786811"/>
    </source>
</evidence>
<sequence length="1337" mass="153193">MERLFSARGKIISKLDFLYAGDNCKIMATIVENQPWISKFKSMSLMEGFNSSLIYLMEYFIRNIRPTVNECQTKPLRADKLKGFISETLLFFKYYYRSHEEKYDRAIYMDLMSDLLAMYIDLELKASKRTCEYHERISGRLASYLYIYLENSTEHLLDTILKVRFMSSTFYQIINPIITTIFRTVPKHPTSCLMYTRYFLVYRIWKRITKDQNIKNEINAKALASLKLPTTSFPQYIIDHVLPKVPNIHQEISTKFMLSQHMELEKSSAAFIKFCHKSRGLKDYGNIEKTRLDNTTEILKPEDNLNAILNLSKGNSIKNNYLLFSNSNDSNNSSENNNNSESKVTVNNDNNIEEDISLVNIINPVNTNNNSRKTIKKNNVVLIDLTSDDTNGKIIKQKKQDHIRLSWLQKISKRKSTATIQDTSITEDTKTTKEDSLRQLEDILGIKSSTVDLDKRVKTKKKLKMTILSSPETSQDNSITPIEVKRNEEDIKVDIISSELSSVEINTVNFETNESLCRDNITLESSESIDGYEKQLIKNSDIIVEENVNLSSPMIVDNNKDYEQVLTTSNVSSVPNNVIDATKCNTNVSDNEYLVIKYRENENNKSVDEKKITGQSNLKLQSTNLEVNEHQRNTVLHFNQTTEFVDFKNRDKENEEKRERKKDKLNGKVELKISDAEFHENIDGLSLLASVSQRVSHLTTISNEPTKSPELIKVKDYNSLLTLCDINKQENNIHDSNHNSEMLLSNEDNRFVSTYPDDDIDKVAFHVEVSSTEDYSFSFPKSEYQEASSSSSSPLSSSSISYSYKNNNNNHNSNSNCSNERSNGLTTTSVQVESTMSSDKEETNVILNGETIVLLQKSPNSNLYIINKAVENREHTINNNNNDDEKILKEKNSGKMDKIKNDSYLRELYDPYRISQPLSSAGSKSFELAQEIHRTTKAELVSEAKALDLKKVGKNKNSCSDIKGISANGRRRIKQEFNSCTNDLSSHINNSSYAQDHDPHIHLPGSNPLSTLYHHSNYATGDLYISCRQNCNSVCVPVNHQTAAAAIHSNKKSTRCTCLNCTYDIVTHCNQYMMPAGEMVTETTSAMDPAYYIPLQQSPVIQDCSLNTTHDDNQIKIYDGQLLCKIEADIDNERQQQQPQSKQPQPQQQTKIYSPDINIQLPLKKRFKSIITTDFEATTIKVEKDDNTFMNIDRSIISMGGTLETNSNDNLIKRKINSNNIIERNYDKNLINDGYHDYSDKRKRKHQTNNNIIIYSDNNDEYDEDSNDNNYKKVNDGIMRPLKKLKEPKSSMKSINSVRKTRSSQRKVPKINYSCMDDDVEVNPSVETKRKKRKTSR</sequence>
<accession>A0A8J2H888</accession>
<evidence type="ECO:0000313" key="2">
    <source>
        <dbReference type="EMBL" id="CAG5082840.1"/>
    </source>
</evidence>
<dbReference type="EMBL" id="CAJNRD030001118">
    <property type="protein sequence ID" value="CAG5082840.1"/>
    <property type="molecule type" value="Genomic_DNA"/>
</dbReference>
<comment type="caution">
    <text evidence="2">The sequence shown here is derived from an EMBL/GenBank/DDBJ whole genome shotgun (WGS) entry which is preliminary data.</text>
</comment>
<feature type="compositionally biased region" description="Polar residues" evidence="1">
    <location>
        <begin position="824"/>
        <end position="837"/>
    </location>
</feature>
<evidence type="ECO:0000256" key="1">
    <source>
        <dbReference type="SAM" id="MobiDB-lite"/>
    </source>
</evidence>
<feature type="compositionally biased region" description="Low complexity" evidence="1">
    <location>
        <begin position="786"/>
        <end position="823"/>
    </location>
</feature>
<feature type="region of interest" description="Disordered" evidence="1">
    <location>
        <begin position="786"/>
        <end position="842"/>
    </location>
</feature>